<feature type="chain" id="PRO_5026204439" evidence="2">
    <location>
        <begin position="18"/>
        <end position="137"/>
    </location>
</feature>
<dbReference type="RefSeq" id="WP_114363517.1">
    <property type="nucleotide sequence ID" value="NZ_QPIX01000006.1"/>
</dbReference>
<dbReference type="EMBL" id="QPIX01000006">
    <property type="protein sequence ID" value="RCW24113.1"/>
    <property type="molecule type" value="Genomic_DNA"/>
</dbReference>
<dbReference type="AlphaFoldDB" id="A0A6I7HL33"/>
<dbReference type="Pfam" id="PF08905">
    <property type="entry name" value="DUF1850"/>
    <property type="match status" value="1"/>
</dbReference>
<accession>A0A6I7HL33</accession>
<keyword evidence="4" id="KW-1185">Reference proteome</keyword>
<dbReference type="Proteomes" id="UP000252582">
    <property type="component" value="Unassembled WGS sequence"/>
</dbReference>
<name>A0A6I7HL33_9HYPH</name>
<evidence type="ECO:0000256" key="1">
    <source>
        <dbReference type="SAM" id="MobiDB-lite"/>
    </source>
</evidence>
<organism evidence="3 4">
    <name type="scientific">Ciceribacter lividus</name>
    <dbReference type="NCBI Taxonomy" id="1197950"/>
    <lineage>
        <taxon>Bacteria</taxon>
        <taxon>Pseudomonadati</taxon>
        <taxon>Pseudomonadota</taxon>
        <taxon>Alphaproteobacteria</taxon>
        <taxon>Hyphomicrobiales</taxon>
        <taxon>Rhizobiaceae</taxon>
        <taxon>Ciceribacter</taxon>
    </lineage>
</organism>
<keyword evidence="2" id="KW-0732">Signal</keyword>
<reference evidence="3 4" key="1">
    <citation type="submission" date="2018-07" db="EMBL/GenBank/DDBJ databases">
        <title>Genomic Encyclopedia of Type Strains, Phase IV (KMG-IV): sequencing the most valuable type-strain genomes for metagenomic binning, comparative biology and taxonomic classification.</title>
        <authorList>
            <person name="Goeker M."/>
        </authorList>
    </citation>
    <scope>NUCLEOTIDE SEQUENCE [LARGE SCALE GENOMIC DNA]</scope>
    <source>
        <strain evidence="3 4">DSM 25528</strain>
    </source>
</reference>
<evidence type="ECO:0000313" key="3">
    <source>
        <dbReference type="EMBL" id="RCW24113.1"/>
    </source>
</evidence>
<evidence type="ECO:0000256" key="2">
    <source>
        <dbReference type="SAM" id="SignalP"/>
    </source>
</evidence>
<sequence>MTMAVCIIAGGKAMAVAAGVFTLGWTHSVEKTEWQERWTPTPQGLVLEEARVQGSGAGMEPGDGAHREGKWWVWTPNLAPVPELVLAASGATVSGWRLCDAEGCRELGRQAQEPLVLRPCDQEQSEDIPTPRSPNEG</sequence>
<proteinExistence type="predicted"/>
<feature type="signal peptide" evidence="2">
    <location>
        <begin position="1"/>
        <end position="17"/>
    </location>
</feature>
<evidence type="ECO:0000313" key="4">
    <source>
        <dbReference type="Proteomes" id="UP000252582"/>
    </source>
</evidence>
<dbReference type="InterPro" id="IPR015001">
    <property type="entry name" value="DUF1850"/>
</dbReference>
<protein>
    <submittedName>
        <fullName evidence="3">Uncharacterized protein DUF1850</fullName>
    </submittedName>
</protein>
<feature type="region of interest" description="Disordered" evidence="1">
    <location>
        <begin position="110"/>
        <end position="137"/>
    </location>
</feature>
<comment type="caution">
    <text evidence="3">The sequence shown here is derived from an EMBL/GenBank/DDBJ whole genome shotgun (WGS) entry which is preliminary data.</text>
</comment>
<gene>
    <name evidence="3" type="ORF">DFR48_106235</name>
</gene>